<gene>
    <name evidence="3" type="ORF">JIN84_17515</name>
</gene>
<evidence type="ECO:0000313" key="4">
    <source>
        <dbReference type="Proteomes" id="UP000600139"/>
    </source>
</evidence>
<protein>
    <submittedName>
        <fullName evidence="3">Uncharacterized protein</fullName>
    </submittedName>
</protein>
<feature type="chain" id="PRO_5037872372" evidence="2">
    <location>
        <begin position="23"/>
        <end position="268"/>
    </location>
</feature>
<feature type="signal peptide" evidence="2">
    <location>
        <begin position="1"/>
        <end position="22"/>
    </location>
</feature>
<feature type="compositionally biased region" description="Basic and acidic residues" evidence="1">
    <location>
        <begin position="61"/>
        <end position="79"/>
    </location>
</feature>
<evidence type="ECO:0000256" key="1">
    <source>
        <dbReference type="SAM" id="MobiDB-lite"/>
    </source>
</evidence>
<keyword evidence="4" id="KW-1185">Reference proteome</keyword>
<feature type="compositionally biased region" description="Polar residues" evidence="1">
    <location>
        <begin position="49"/>
        <end position="59"/>
    </location>
</feature>
<sequence length="268" mass="29442">MTYMKSKWPVICVFAAAGSFFAGRLTTGPTVKASPLPTQVKLHREGFNSVISTQEDNPNSDSRRRVSRSDRTAGEKEPRVSIPLKAVTEILKESQFSYSDFEVIIRKMPDALTMLGVGDSDKKAALEVMEASYRQILDEEKKHVRVTMADETGISLDRTGMDEPSKQVIATTQEGLRGSLPSDVAEALIGSIDWDRYYFNTTKTTSFRITRNPSGSLAATTTTGTGAMSSGLLPTEYPDDGTPISAEAVFDKRWSHHLKGKTLLPVDK</sequence>
<dbReference type="EMBL" id="JAENIK010000012">
    <property type="protein sequence ID" value="MBK1817422.1"/>
    <property type="molecule type" value="Genomic_DNA"/>
</dbReference>
<reference evidence="3" key="1">
    <citation type="submission" date="2021-01" db="EMBL/GenBank/DDBJ databases">
        <title>Modified the classification status of verrucomicrobia.</title>
        <authorList>
            <person name="Feng X."/>
        </authorList>
    </citation>
    <scope>NUCLEOTIDE SEQUENCE</scope>
    <source>
        <strain evidence="3">JCM 18052</strain>
    </source>
</reference>
<evidence type="ECO:0000313" key="3">
    <source>
        <dbReference type="EMBL" id="MBK1817422.1"/>
    </source>
</evidence>
<proteinExistence type="predicted"/>
<feature type="region of interest" description="Disordered" evidence="1">
    <location>
        <begin position="48"/>
        <end position="79"/>
    </location>
</feature>
<evidence type="ECO:0000256" key="2">
    <source>
        <dbReference type="SAM" id="SignalP"/>
    </source>
</evidence>
<organism evidence="3 4">
    <name type="scientific">Luteolibacter yonseiensis</name>
    <dbReference type="NCBI Taxonomy" id="1144680"/>
    <lineage>
        <taxon>Bacteria</taxon>
        <taxon>Pseudomonadati</taxon>
        <taxon>Verrucomicrobiota</taxon>
        <taxon>Verrucomicrobiia</taxon>
        <taxon>Verrucomicrobiales</taxon>
        <taxon>Verrucomicrobiaceae</taxon>
        <taxon>Luteolibacter</taxon>
    </lineage>
</organism>
<keyword evidence="2" id="KW-0732">Signal</keyword>
<accession>A0A934R5M3</accession>
<dbReference type="AlphaFoldDB" id="A0A934R5M3"/>
<name>A0A934R5M3_9BACT</name>
<comment type="caution">
    <text evidence="3">The sequence shown here is derived from an EMBL/GenBank/DDBJ whole genome shotgun (WGS) entry which is preliminary data.</text>
</comment>
<dbReference type="Proteomes" id="UP000600139">
    <property type="component" value="Unassembled WGS sequence"/>
</dbReference>
<dbReference type="RefSeq" id="WP_200352364.1">
    <property type="nucleotide sequence ID" value="NZ_JAENIK010000012.1"/>
</dbReference>